<organism evidence="1 2">
    <name type="scientific">Gimesia aquarii</name>
    <dbReference type="NCBI Taxonomy" id="2527964"/>
    <lineage>
        <taxon>Bacteria</taxon>
        <taxon>Pseudomonadati</taxon>
        <taxon>Planctomycetota</taxon>
        <taxon>Planctomycetia</taxon>
        <taxon>Planctomycetales</taxon>
        <taxon>Planctomycetaceae</taxon>
        <taxon>Gimesia</taxon>
    </lineage>
</organism>
<proteinExistence type="predicted"/>
<dbReference type="AlphaFoldDB" id="A0A517VQF9"/>
<dbReference type="RefSeq" id="WP_144981378.1">
    <property type="nucleotide sequence ID" value="NZ_CP037920.1"/>
</dbReference>
<evidence type="ECO:0000313" key="1">
    <source>
        <dbReference type="EMBL" id="QDT95255.1"/>
    </source>
</evidence>
<name>A0A517VQF9_9PLAN</name>
<protein>
    <submittedName>
        <fullName evidence="1">Uncharacterized protein</fullName>
    </submittedName>
</protein>
<gene>
    <name evidence="1" type="ORF">V144x_06970</name>
</gene>
<dbReference type="Proteomes" id="UP000318704">
    <property type="component" value="Chromosome"/>
</dbReference>
<reference evidence="1 2" key="1">
    <citation type="submission" date="2019-03" db="EMBL/GenBank/DDBJ databases">
        <title>Deep-cultivation of Planctomycetes and their phenomic and genomic characterization uncovers novel biology.</title>
        <authorList>
            <person name="Wiegand S."/>
            <person name="Jogler M."/>
            <person name="Boedeker C."/>
            <person name="Pinto D."/>
            <person name="Vollmers J."/>
            <person name="Rivas-Marin E."/>
            <person name="Kohn T."/>
            <person name="Peeters S.H."/>
            <person name="Heuer A."/>
            <person name="Rast P."/>
            <person name="Oberbeckmann S."/>
            <person name="Bunk B."/>
            <person name="Jeske O."/>
            <person name="Meyerdierks A."/>
            <person name="Storesund J.E."/>
            <person name="Kallscheuer N."/>
            <person name="Luecker S."/>
            <person name="Lage O.M."/>
            <person name="Pohl T."/>
            <person name="Merkel B.J."/>
            <person name="Hornburger P."/>
            <person name="Mueller R.-W."/>
            <person name="Bruemmer F."/>
            <person name="Labrenz M."/>
            <person name="Spormann A.M."/>
            <person name="Op den Camp H."/>
            <person name="Overmann J."/>
            <person name="Amann R."/>
            <person name="Jetten M.S.M."/>
            <person name="Mascher T."/>
            <person name="Medema M.H."/>
            <person name="Devos D.P."/>
            <person name="Kaster A.-K."/>
            <person name="Ovreas L."/>
            <person name="Rohde M."/>
            <person name="Galperin M.Y."/>
            <person name="Jogler C."/>
        </authorList>
    </citation>
    <scope>NUCLEOTIDE SEQUENCE [LARGE SCALE GENOMIC DNA]</scope>
    <source>
        <strain evidence="1 2">V144</strain>
    </source>
</reference>
<accession>A0A517VQF9</accession>
<dbReference type="EMBL" id="CP037920">
    <property type="protein sequence ID" value="QDT95255.1"/>
    <property type="molecule type" value="Genomic_DNA"/>
</dbReference>
<sequence>MSDPREITRRLMTTAINSVEGSREYLESKHGEVWDTTSLQEEFTVLGFCSPFCIVQRKCDGVKGSVMLQHSPRYYFGFSPE</sequence>
<evidence type="ECO:0000313" key="2">
    <source>
        <dbReference type="Proteomes" id="UP000318704"/>
    </source>
</evidence>
<dbReference type="KEGG" id="gaw:V144x_06970"/>